<dbReference type="PROSITE" id="PS50970">
    <property type="entry name" value="HCY"/>
    <property type="match status" value="1"/>
</dbReference>
<keyword evidence="2 7" id="KW-0808">Transferase</keyword>
<reference evidence="9 10" key="1">
    <citation type="submission" date="2018-08" db="EMBL/GenBank/DDBJ databases">
        <title>Genome Lactobacillus garii FI11369.</title>
        <authorList>
            <person name="Diaz M."/>
            <person name="Narbad A."/>
        </authorList>
    </citation>
    <scope>NUCLEOTIDE SEQUENCE [LARGE SCALE GENOMIC DNA]</scope>
    <source>
        <strain evidence="9 10">FI11369</strain>
    </source>
</reference>
<keyword evidence="4 6" id="KW-0862">Zinc</keyword>
<dbReference type="InterPro" id="IPR036589">
    <property type="entry name" value="HCY_dom_sf"/>
</dbReference>
<evidence type="ECO:0000313" key="9">
    <source>
        <dbReference type="EMBL" id="RRK09793.1"/>
    </source>
</evidence>
<dbReference type="GO" id="GO:0032259">
    <property type="term" value="P:methylation"/>
    <property type="evidence" value="ECO:0007669"/>
    <property type="project" value="UniProtKB-KW"/>
</dbReference>
<dbReference type="EMBL" id="QWZQ01000039">
    <property type="protein sequence ID" value="RRK09793.1"/>
    <property type="molecule type" value="Genomic_DNA"/>
</dbReference>
<dbReference type="AlphaFoldDB" id="A0A3R8J6L5"/>
<dbReference type="SUPFAM" id="SSF82282">
    <property type="entry name" value="Homocysteine S-methyltransferase"/>
    <property type="match status" value="1"/>
</dbReference>
<comment type="caution">
    <text evidence="9">The sequence shown here is derived from an EMBL/GenBank/DDBJ whole genome shotgun (WGS) entry which is preliminary data.</text>
</comment>
<dbReference type="PANTHER" id="PTHR46015">
    <property type="entry name" value="ZGC:172121"/>
    <property type="match status" value="1"/>
</dbReference>
<evidence type="ECO:0000256" key="4">
    <source>
        <dbReference type="ARBA" id="ARBA00022833"/>
    </source>
</evidence>
<feature type="binding site" evidence="6 7">
    <location>
        <position position="227"/>
    </location>
    <ligand>
        <name>Zn(2+)</name>
        <dbReference type="ChEBI" id="CHEBI:29105"/>
    </ligand>
</feature>
<feature type="binding site" evidence="7">
    <location>
        <position position="293"/>
    </location>
    <ligand>
        <name>Zn(2+)</name>
        <dbReference type="ChEBI" id="CHEBI:29105"/>
    </ligand>
</feature>
<dbReference type="GO" id="GO:0009086">
    <property type="term" value="P:methionine biosynthetic process"/>
    <property type="evidence" value="ECO:0007669"/>
    <property type="project" value="InterPro"/>
</dbReference>
<evidence type="ECO:0000313" key="10">
    <source>
        <dbReference type="Proteomes" id="UP000283633"/>
    </source>
</evidence>
<dbReference type="RefSeq" id="WP_125072937.1">
    <property type="nucleotide sequence ID" value="NZ_QWZQ01000039.1"/>
</dbReference>
<dbReference type="PIRSF" id="PIRSF037505">
    <property type="entry name" value="Betaine_HMT"/>
    <property type="match status" value="1"/>
</dbReference>
<dbReference type="Proteomes" id="UP000283633">
    <property type="component" value="Unassembled WGS sequence"/>
</dbReference>
<dbReference type="Gene3D" id="3.20.20.330">
    <property type="entry name" value="Homocysteine-binding-like domain"/>
    <property type="match status" value="1"/>
</dbReference>
<dbReference type="Pfam" id="PF02574">
    <property type="entry name" value="S-methyl_trans"/>
    <property type="match status" value="1"/>
</dbReference>
<protein>
    <recommendedName>
        <fullName evidence="5">S-methylmethionine:homocysteine methyltransferase</fullName>
    </recommendedName>
</protein>
<feature type="domain" description="Hcy-binding" evidence="8">
    <location>
        <begin position="3"/>
        <end position="307"/>
    </location>
</feature>
<proteinExistence type="predicted"/>
<evidence type="ECO:0000259" key="8">
    <source>
        <dbReference type="PROSITE" id="PS50970"/>
    </source>
</evidence>
<dbReference type="GO" id="GO:0008898">
    <property type="term" value="F:S-adenosylmethionine-homocysteine S-methyltransferase activity"/>
    <property type="evidence" value="ECO:0007669"/>
    <property type="project" value="TreeGrafter"/>
</dbReference>
<evidence type="ECO:0000256" key="2">
    <source>
        <dbReference type="ARBA" id="ARBA00022679"/>
    </source>
</evidence>
<dbReference type="OrthoDB" id="9803687at2"/>
<keyword evidence="1 7" id="KW-0489">Methyltransferase</keyword>
<sequence length="310" mass="34178">MQTTTVPELLKRGPIVLDGAMATELEKRGVKTDNALWSATAMLDHPQAIAAVHQSYFDAGAQITITNTYQANVPAFVHAGIPAPRARQLIQDAVKIAQEARTDYAASHPDFQALIAGSIGSYGAYLADGSEYTGKYHLDEVAYQEFHRERLGLIMAVGVDLLAVETMPRLDEVQALVHLINQQWPQQRYWVSFSIRDPQTLSDGTPLAKAARWVAQQSNVVAVGVNCTTLENVEPALRTLRAAVDLPLIVYPNSGDEYDPQTKTWQPTERSHQFDTYVPRWLAAGANIIGGCCRTTPKDIQTIARLVRQN</sequence>
<feature type="binding site" evidence="7">
    <location>
        <position position="292"/>
    </location>
    <ligand>
        <name>Zn(2+)</name>
        <dbReference type="ChEBI" id="CHEBI:29105"/>
    </ligand>
</feature>
<dbReference type="GO" id="GO:0008270">
    <property type="term" value="F:zinc ion binding"/>
    <property type="evidence" value="ECO:0007669"/>
    <property type="project" value="InterPro"/>
</dbReference>
<comment type="cofactor">
    <cofactor evidence="6">
        <name>Zn(2+)</name>
        <dbReference type="ChEBI" id="CHEBI:29105"/>
    </cofactor>
    <text evidence="6">Binds 1 zinc ion per subunit.</text>
</comment>
<dbReference type="NCBIfam" id="NF007020">
    <property type="entry name" value="PRK09485.1"/>
    <property type="match status" value="1"/>
</dbReference>
<keyword evidence="10" id="KW-1185">Reference proteome</keyword>
<dbReference type="GO" id="GO:0033528">
    <property type="term" value="P:S-methylmethionine cycle"/>
    <property type="evidence" value="ECO:0007669"/>
    <property type="project" value="TreeGrafter"/>
</dbReference>
<keyword evidence="3 6" id="KW-0479">Metal-binding</keyword>
<name>A0A3R8J6L5_9LACO</name>
<evidence type="ECO:0000256" key="5">
    <source>
        <dbReference type="ARBA" id="ARBA00076752"/>
    </source>
</evidence>
<evidence type="ECO:0000256" key="6">
    <source>
        <dbReference type="PIRSR" id="PIRSR037505-2"/>
    </source>
</evidence>
<evidence type="ECO:0000256" key="7">
    <source>
        <dbReference type="PROSITE-ProRule" id="PRU00333"/>
    </source>
</evidence>
<evidence type="ECO:0000256" key="3">
    <source>
        <dbReference type="ARBA" id="ARBA00022723"/>
    </source>
</evidence>
<organism evidence="9 10">
    <name type="scientific">Lactiplantibacillus garii</name>
    <dbReference type="NCBI Taxonomy" id="2306423"/>
    <lineage>
        <taxon>Bacteria</taxon>
        <taxon>Bacillati</taxon>
        <taxon>Bacillota</taxon>
        <taxon>Bacilli</taxon>
        <taxon>Lactobacillales</taxon>
        <taxon>Lactobacillaceae</taxon>
        <taxon>Lactiplantibacillus</taxon>
    </lineage>
</organism>
<dbReference type="PANTHER" id="PTHR46015:SF1">
    <property type="entry name" value="HOMOCYSTEINE S-METHYLTRANSFERASE-LIKE ISOFORM 1"/>
    <property type="match status" value="1"/>
</dbReference>
<dbReference type="FunFam" id="3.20.20.330:FF:000002">
    <property type="entry name" value="Homocysteine S-methyltransferase"/>
    <property type="match status" value="1"/>
</dbReference>
<dbReference type="InterPro" id="IPR051486">
    <property type="entry name" value="Hcy_S-methyltransferase"/>
</dbReference>
<dbReference type="InterPro" id="IPR017226">
    <property type="entry name" value="BHMT-like"/>
</dbReference>
<gene>
    <name evidence="9" type="ORF">D1831_10820</name>
</gene>
<evidence type="ECO:0000256" key="1">
    <source>
        <dbReference type="ARBA" id="ARBA00022603"/>
    </source>
</evidence>
<dbReference type="InterPro" id="IPR003726">
    <property type="entry name" value="HCY_dom"/>
</dbReference>
<accession>A0A3R8J6L5</accession>